<dbReference type="KEGG" id="zpr:ZPR_4110"/>
<evidence type="ECO:0000313" key="3">
    <source>
        <dbReference type="Proteomes" id="UP000001654"/>
    </source>
</evidence>
<feature type="transmembrane region" description="Helical" evidence="1">
    <location>
        <begin position="12"/>
        <end position="32"/>
    </location>
</feature>
<organism evidence="2 3">
    <name type="scientific">Zunongwangia profunda (strain DSM 18752 / CCTCC AB 206139 / SM-A87)</name>
    <name type="common">Wangia profunda</name>
    <dbReference type="NCBI Taxonomy" id="655815"/>
    <lineage>
        <taxon>Bacteria</taxon>
        <taxon>Pseudomonadati</taxon>
        <taxon>Bacteroidota</taxon>
        <taxon>Flavobacteriia</taxon>
        <taxon>Flavobacteriales</taxon>
        <taxon>Flavobacteriaceae</taxon>
        <taxon>Zunongwangia</taxon>
    </lineage>
</organism>
<keyword evidence="1" id="KW-0472">Membrane</keyword>
<keyword evidence="1" id="KW-1133">Transmembrane helix</keyword>
<keyword evidence="3" id="KW-1185">Reference proteome</keyword>
<dbReference type="EMBL" id="CP001650">
    <property type="protein sequence ID" value="ADF54414.1"/>
    <property type="molecule type" value="Genomic_DNA"/>
</dbReference>
<dbReference type="Proteomes" id="UP000001654">
    <property type="component" value="Chromosome"/>
</dbReference>
<proteinExistence type="predicted"/>
<reference evidence="2 3" key="1">
    <citation type="journal article" date="2010" name="BMC Genomics">
        <title>The complete genome of Zunongwangia profunda SM-A87 reveals its adaptation to the deep-sea environment and ecological role in sedimentary organic nitrogen degradation.</title>
        <authorList>
            <person name="Qin Q.L."/>
            <person name="Zhang X.Y."/>
            <person name="Wang X.M."/>
            <person name="Liu G.M."/>
            <person name="Chen X.L."/>
            <person name="Xie B.B."/>
            <person name="Dang H.Y."/>
            <person name="Zhou B.C."/>
            <person name="Yu J."/>
            <person name="Zhang Y.Z."/>
        </authorList>
    </citation>
    <scope>NUCLEOTIDE SEQUENCE [LARGE SCALE GENOMIC DNA]</scope>
    <source>
        <strain evidence="3">DSM 18752 / CCTCC AB 206139 / SM-A87</strain>
    </source>
</reference>
<gene>
    <name evidence="2" type="ordered locus">ZPR_4110</name>
</gene>
<accession>D5BA88</accession>
<evidence type="ECO:0000256" key="1">
    <source>
        <dbReference type="SAM" id="Phobius"/>
    </source>
</evidence>
<dbReference type="HOGENOM" id="CLU_3376886_0_0_10"/>
<protein>
    <submittedName>
        <fullName evidence="2">Uncharacterized protein</fullName>
    </submittedName>
</protein>
<evidence type="ECO:0000313" key="2">
    <source>
        <dbReference type="EMBL" id="ADF54414.1"/>
    </source>
</evidence>
<keyword evidence="1" id="KW-0812">Transmembrane</keyword>
<dbReference type="AlphaFoldDB" id="D5BA88"/>
<name>D5BA88_ZUNPS</name>
<sequence>MLYYEGLKINNWKHFNGIVGFMPEWISFFCFLKF</sequence>